<dbReference type="PANTHER" id="PTHR14398:SF0">
    <property type="entry name" value="ZINC FINGER PROTEIN SWM"/>
    <property type="match status" value="1"/>
</dbReference>
<dbReference type="SUPFAM" id="SSF54928">
    <property type="entry name" value="RNA-binding domain, RBD"/>
    <property type="match status" value="1"/>
</dbReference>
<dbReference type="CDD" id="cd12257">
    <property type="entry name" value="RRM1_RBM26_like"/>
    <property type="match status" value="1"/>
</dbReference>
<feature type="coiled-coil region" evidence="8">
    <location>
        <begin position="576"/>
        <end position="603"/>
    </location>
</feature>
<keyword evidence="13" id="KW-1185">Reference proteome</keyword>
<proteinExistence type="predicted"/>
<evidence type="ECO:0000256" key="1">
    <source>
        <dbReference type="ARBA" id="ARBA00022723"/>
    </source>
</evidence>
<evidence type="ECO:0000256" key="2">
    <source>
        <dbReference type="ARBA" id="ARBA00022771"/>
    </source>
</evidence>
<dbReference type="PANTHER" id="PTHR14398">
    <property type="entry name" value="RNA RECOGNITION RRM/RNP DOMAIN"/>
    <property type="match status" value="1"/>
</dbReference>
<keyword evidence="2 7" id="KW-0863">Zinc-finger</keyword>
<feature type="region of interest" description="Disordered" evidence="9">
    <location>
        <begin position="523"/>
        <end position="564"/>
    </location>
</feature>
<dbReference type="GO" id="GO:0003723">
    <property type="term" value="F:RNA binding"/>
    <property type="evidence" value="ECO:0007669"/>
    <property type="project" value="UniProtKB-UniRule"/>
</dbReference>
<keyword evidence="3 7" id="KW-0862">Zinc</keyword>
<dbReference type="GO" id="GO:0008270">
    <property type="term" value="F:zinc ion binding"/>
    <property type="evidence" value="ECO:0007669"/>
    <property type="project" value="UniProtKB-KW"/>
</dbReference>
<accession>A0AA36CYP7</accession>
<keyword evidence="8" id="KW-0175">Coiled coil</keyword>
<dbReference type="InterPro" id="IPR000571">
    <property type="entry name" value="Znf_CCCH"/>
</dbReference>
<comment type="function">
    <text evidence="5">May be involved in the turnover of nuclear polyadenylated (pA+) RNA.</text>
</comment>
<dbReference type="EMBL" id="CATQJA010002643">
    <property type="protein sequence ID" value="CAJ0576297.1"/>
    <property type="molecule type" value="Genomic_DNA"/>
</dbReference>
<organism evidence="12 13">
    <name type="scientific">Mesorhabditis spiculigera</name>
    <dbReference type="NCBI Taxonomy" id="96644"/>
    <lineage>
        <taxon>Eukaryota</taxon>
        <taxon>Metazoa</taxon>
        <taxon>Ecdysozoa</taxon>
        <taxon>Nematoda</taxon>
        <taxon>Chromadorea</taxon>
        <taxon>Rhabditida</taxon>
        <taxon>Rhabditina</taxon>
        <taxon>Rhabditomorpha</taxon>
        <taxon>Rhabditoidea</taxon>
        <taxon>Rhabditidae</taxon>
        <taxon>Mesorhabditinae</taxon>
        <taxon>Mesorhabditis</taxon>
    </lineage>
</organism>
<dbReference type="InterPro" id="IPR000504">
    <property type="entry name" value="RRM_dom"/>
</dbReference>
<dbReference type="Pfam" id="PF01480">
    <property type="entry name" value="PWI"/>
    <property type="match status" value="1"/>
</dbReference>
<feature type="zinc finger region" description="C3H1-type" evidence="7">
    <location>
        <begin position="268"/>
        <end position="296"/>
    </location>
</feature>
<feature type="non-terminal residue" evidence="12">
    <location>
        <position position="1"/>
    </location>
</feature>
<feature type="compositionally biased region" description="Low complexity" evidence="9">
    <location>
        <begin position="95"/>
        <end position="125"/>
    </location>
</feature>
<dbReference type="InterPro" id="IPR012677">
    <property type="entry name" value="Nucleotide-bd_a/b_plait_sf"/>
</dbReference>
<evidence type="ECO:0000256" key="7">
    <source>
        <dbReference type="PROSITE-ProRule" id="PRU00723"/>
    </source>
</evidence>
<comment type="caution">
    <text evidence="12">The sequence shown here is derived from an EMBL/GenBank/DDBJ whole genome shotgun (WGS) entry which is preliminary data.</text>
</comment>
<feature type="region of interest" description="Disordered" evidence="9">
    <location>
        <begin position="667"/>
        <end position="704"/>
    </location>
</feature>
<evidence type="ECO:0000256" key="4">
    <source>
        <dbReference type="ARBA" id="ARBA00022884"/>
    </source>
</evidence>
<dbReference type="PROSITE" id="PS50102">
    <property type="entry name" value="RRM"/>
    <property type="match status" value="1"/>
</dbReference>
<dbReference type="GO" id="GO:0005634">
    <property type="term" value="C:nucleus"/>
    <property type="evidence" value="ECO:0007669"/>
    <property type="project" value="TreeGrafter"/>
</dbReference>
<dbReference type="PROSITE" id="PS50103">
    <property type="entry name" value="ZF_C3H1"/>
    <property type="match status" value="1"/>
</dbReference>
<evidence type="ECO:0000259" key="10">
    <source>
        <dbReference type="PROSITE" id="PS50102"/>
    </source>
</evidence>
<feature type="compositionally biased region" description="Low complexity" evidence="9">
    <location>
        <begin position="159"/>
        <end position="169"/>
    </location>
</feature>
<evidence type="ECO:0000259" key="11">
    <source>
        <dbReference type="PROSITE" id="PS50103"/>
    </source>
</evidence>
<sequence>MGDGPVTIADQDHLRTWLNKELSPLCEAELSTLVSYIFALLKKPNKTAAQLKEFCAGQLEVFLHNHTRPFVDKLFTVLDNDSYIPKSKPAPPAKPAAAPKPTEVPAKAAPAPKAGTSSSSAASTSHSDRPRRGKENKRSEPEELTPPRRVVMLPSSPSPERVVPAAPAKVEAEKPVKPASTSAAPASQSKPKPTTSAEPAASESAGRSLRKRISAPSPDESRTRNRSPPAGQRRDDRRTTRRRSPEKSRKRSRSRSRSRSNERMREERNRRKRCRDYDQNGFCMRGNSCPYDHGPDPVVVDSVDGLKHLGDKGLKIPVTGPPPNFSVPPPGFLPLGQQPPPPGIVEGYNPDHPQINIDFSHPPPPIAMPGAGQWRQQPQVTYIPTSIAQLEQQQQQAQNSMGDNQSFGGPMRRGRGFFGGRGGLRGRGRGGAGGRFQEPVSTQGRCLEVRNIPIELNTIDKLNAHFAQFGKIANLQVQYQGESQAALVTFFTKFEANNAYKSPDPIFNNRFIKVFWHNDAPPAAADSGSAEENKPGAGSASSAKIEASAATRSSVQAPKKPPVATRAQAVFRNADFDELMRKKAAEKQERTQMKTQLAKLQALQKSQTEGIDRYLKSQKAAMELAKKQTKPDAKKKALKLCSDLKNKIDILRKERNDNIAEIASLKDKLAPQSAPLKEENGAGDDGKLKEEELDYSDEPIAGTA</sequence>
<dbReference type="SUPFAM" id="SSF90229">
    <property type="entry name" value="CCCH zinc finger"/>
    <property type="match status" value="1"/>
</dbReference>
<dbReference type="Pfam" id="PF00642">
    <property type="entry name" value="zf-CCCH"/>
    <property type="match status" value="1"/>
</dbReference>
<feature type="compositionally biased region" description="Low complexity" evidence="9">
    <location>
        <begin position="537"/>
        <end position="550"/>
    </location>
</feature>
<dbReference type="Gene3D" id="1.20.1390.10">
    <property type="entry name" value="PWI domain"/>
    <property type="match status" value="1"/>
</dbReference>
<evidence type="ECO:0000256" key="5">
    <source>
        <dbReference type="ARBA" id="ARBA00043866"/>
    </source>
</evidence>
<dbReference type="InterPro" id="IPR002483">
    <property type="entry name" value="PWI_dom"/>
</dbReference>
<dbReference type="Gene3D" id="3.30.70.330">
    <property type="match status" value="1"/>
</dbReference>
<dbReference type="AlphaFoldDB" id="A0AA36CYP7"/>
<evidence type="ECO:0000256" key="9">
    <source>
        <dbReference type="SAM" id="MobiDB-lite"/>
    </source>
</evidence>
<feature type="compositionally biased region" description="Basic and acidic residues" evidence="9">
    <location>
        <begin position="232"/>
        <end position="247"/>
    </location>
</feature>
<protein>
    <recommendedName>
        <fullName evidence="14">C3H1-type domain-containing protein</fullName>
    </recommendedName>
</protein>
<feature type="domain" description="C3H1-type" evidence="11">
    <location>
        <begin position="268"/>
        <end position="296"/>
    </location>
</feature>
<feature type="compositionally biased region" description="Basic and acidic residues" evidence="9">
    <location>
        <begin position="676"/>
        <end position="690"/>
    </location>
</feature>
<feature type="compositionally biased region" description="Low complexity" evidence="9">
    <location>
        <begin position="177"/>
        <end position="205"/>
    </location>
</feature>
<evidence type="ECO:0000256" key="3">
    <source>
        <dbReference type="ARBA" id="ARBA00022833"/>
    </source>
</evidence>
<dbReference type="InterPro" id="IPR045137">
    <property type="entry name" value="RBM26/27"/>
</dbReference>
<feature type="domain" description="RRM" evidence="10">
    <location>
        <begin position="445"/>
        <end position="519"/>
    </location>
</feature>
<keyword evidence="1 7" id="KW-0479">Metal-binding</keyword>
<keyword evidence="4 6" id="KW-0694">RNA-binding</keyword>
<evidence type="ECO:0000256" key="8">
    <source>
        <dbReference type="SAM" id="Coils"/>
    </source>
</evidence>
<dbReference type="InterPro" id="IPR035979">
    <property type="entry name" value="RBD_domain_sf"/>
</dbReference>
<gene>
    <name evidence="12" type="ORF">MSPICULIGERA_LOCUS14592</name>
</gene>
<dbReference type="SMART" id="SM00356">
    <property type="entry name" value="ZnF_C3H1"/>
    <property type="match status" value="1"/>
</dbReference>
<evidence type="ECO:0000313" key="12">
    <source>
        <dbReference type="EMBL" id="CAJ0576297.1"/>
    </source>
</evidence>
<name>A0AA36CYP7_9BILA</name>
<dbReference type="InterPro" id="IPR036855">
    <property type="entry name" value="Znf_CCCH_sf"/>
</dbReference>
<feature type="compositionally biased region" description="Basic residues" evidence="9">
    <location>
        <begin position="248"/>
        <end position="258"/>
    </location>
</feature>
<evidence type="ECO:0008006" key="14">
    <source>
        <dbReference type="Google" id="ProtNLM"/>
    </source>
</evidence>
<evidence type="ECO:0000256" key="6">
    <source>
        <dbReference type="PROSITE-ProRule" id="PRU00176"/>
    </source>
</evidence>
<evidence type="ECO:0000313" key="13">
    <source>
        <dbReference type="Proteomes" id="UP001177023"/>
    </source>
</evidence>
<feature type="region of interest" description="Disordered" evidence="9">
    <location>
        <begin position="83"/>
        <end position="273"/>
    </location>
</feature>
<reference evidence="12" key="1">
    <citation type="submission" date="2023-06" db="EMBL/GenBank/DDBJ databases">
        <authorList>
            <person name="Delattre M."/>
        </authorList>
    </citation>
    <scope>NUCLEOTIDE SEQUENCE</scope>
    <source>
        <strain evidence="12">AF72</strain>
    </source>
</reference>
<feature type="compositionally biased region" description="Basic and acidic residues" evidence="9">
    <location>
        <begin position="259"/>
        <end position="269"/>
    </location>
</feature>
<dbReference type="Proteomes" id="UP001177023">
    <property type="component" value="Unassembled WGS sequence"/>
</dbReference>
<dbReference type="FunFam" id="3.30.70.330:FF:000208">
    <property type="entry name" value="RNA-binding protein 27 isoform X2"/>
    <property type="match status" value="1"/>
</dbReference>